<dbReference type="KEGG" id="vg:26517420"/>
<evidence type="ECO:0000313" key="2">
    <source>
        <dbReference type="Proteomes" id="UP000202743"/>
    </source>
</evidence>
<name>A0A0K0N6Y6_9CAUD</name>
<keyword evidence="2" id="KW-1185">Reference proteome</keyword>
<protein>
    <submittedName>
        <fullName evidence="1">Uncharacterized protein</fullName>
    </submittedName>
</protein>
<accession>A0A0K0N6Y6</accession>
<reference evidence="1 2" key="1">
    <citation type="journal article" date="2015" name="PLoS ONE">
        <title>Lysis to Kill: Evaluation of the Lytic Abilities, and Genomics of Nine Bacteriophages Infective for Gordonia spp. and Their Potential Use in Activated Sludge Foam Biocontrol.</title>
        <authorList>
            <person name="Dyson Z.A."/>
            <person name="Tucci J."/>
            <person name="Seviour R.J."/>
            <person name="Petrovski S."/>
        </authorList>
    </citation>
    <scope>NUCLEOTIDE SEQUENCE [LARGE SCALE GENOMIC DNA]</scope>
</reference>
<dbReference type="Proteomes" id="UP000202743">
    <property type="component" value="Segment"/>
</dbReference>
<proteinExistence type="predicted"/>
<evidence type="ECO:0000313" key="1">
    <source>
        <dbReference type="EMBL" id="AKJ72497.1"/>
    </source>
</evidence>
<gene>
    <name evidence="1" type="ORF">GMA7_60</name>
</gene>
<dbReference type="GeneID" id="26517420"/>
<sequence length="285" mass="31376">MANAIQNGITMLNEIETPMFAWADQSDSLSLRDAMGSYGDFMIENGIQNPITYMSMNSASIQMRLERCAINAVATRQSTTSGNSGTRFSWDSESWFGEARMNILVKYTLCVGSMTRRHFVLPLVWPHLYSGGPVDPTTWGKIESPYAPGHREVIFISRISPTCELVATMALVSMRSYSRLDTIGQEALVPINIGVWSLKSPPSVGTLGEMFVSAMDSVLDRVFSVDGGRFDVSCLVCESGARNTEAFTLDRLFIPSTGFCKDCYDAAVLKKDMIDMFSSASPPPF</sequence>
<dbReference type="EMBL" id="KR063278">
    <property type="protein sequence ID" value="AKJ72497.1"/>
    <property type="molecule type" value="Genomic_DNA"/>
</dbReference>
<dbReference type="RefSeq" id="YP_009189197.1">
    <property type="nucleotide sequence ID" value="NC_028673.1"/>
</dbReference>
<organism evidence="1 2">
    <name type="scientific">Gordonia phage GMA7</name>
    <dbReference type="NCBI Taxonomy" id="1647286"/>
    <lineage>
        <taxon>Viruses</taxon>
        <taxon>Duplodnaviria</taxon>
        <taxon>Heunggongvirae</taxon>
        <taxon>Uroviricota</taxon>
        <taxon>Caudoviricetes</taxon>
        <taxon>Getseptimavirus</taxon>
        <taxon>Getseptimavirus GMA7</taxon>
    </lineage>
</organism>